<feature type="region of interest" description="Disordered" evidence="1">
    <location>
        <begin position="41"/>
        <end position="82"/>
    </location>
</feature>
<reference evidence="2 3" key="1">
    <citation type="journal article" date="2019" name="Commun. Biol.">
        <title>The bagworm genome reveals a unique fibroin gene that provides high tensile strength.</title>
        <authorList>
            <person name="Kono N."/>
            <person name="Nakamura H."/>
            <person name="Ohtoshi R."/>
            <person name="Tomita M."/>
            <person name="Numata K."/>
            <person name="Arakawa K."/>
        </authorList>
    </citation>
    <scope>NUCLEOTIDE SEQUENCE [LARGE SCALE GENOMIC DNA]</scope>
</reference>
<sequence>MGIDMTFKLRQGAQGLVWSRTHLRIKTKMVMLVRICDSYTSKQRESVKKKRDGTWGRGWGTNPNHDQSLRVNGPKDEVTSPD</sequence>
<protein>
    <submittedName>
        <fullName evidence="2">Uncharacterized protein</fullName>
    </submittedName>
</protein>
<dbReference type="AlphaFoldDB" id="A0A4C1XJN0"/>
<feature type="compositionally biased region" description="Basic and acidic residues" evidence="1">
    <location>
        <begin position="73"/>
        <end position="82"/>
    </location>
</feature>
<evidence type="ECO:0000313" key="3">
    <source>
        <dbReference type="Proteomes" id="UP000299102"/>
    </source>
</evidence>
<comment type="caution">
    <text evidence="2">The sequence shown here is derived from an EMBL/GenBank/DDBJ whole genome shotgun (WGS) entry which is preliminary data.</text>
</comment>
<dbReference type="EMBL" id="BGZK01000889">
    <property type="protein sequence ID" value="GBP64136.1"/>
    <property type="molecule type" value="Genomic_DNA"/>
</dbReference>
<feature type="compositionally biased region" description="Polar residues" evidence="1">
    <location>
        <begin position="61"/>
        <end position="70"/>
    </location>
</feature>
<gene>
    <name evidence="2" type="ORF">EVAR_35457_1</name>
</gene>
<organism evidence="2 3">
    <name type="scientific">Eumeta variegata</name>
    <name type="common">Bagworm moth</name>
    <name type="synonym">Eumeta japonica</name>
    <dbReference type="NCBI Taxonomy" id="151549"/>
    <lineage>
        <taxon>Eukaryota</taxon>
        <taxon>Metazoa</taxon>
        <taxon>Ecdysozoa</taxon>
        <taxon>Arthropoda</taxon>
        <taxon>Hexapoda</taxon>
        <taxon>Insecta</taxon>
        <taxon>Pterygota</taxon>
        <taxon>Neoptera</taxon>
        <taxon>Endopterygota</taxon>
        <taxon>Lepidoptera</taxon>
        <taxon>Glossata</taxon>
        <taxon>Ditrysia</taxon>
        <taxon>Tineoidea</taxon>
        <taxon>Psychidae</taxon>
        <taxon>Oiketicinae</taxon>
        <taxon>Eumeta</taxon>
    </lineage>
</organism>
<dbReference type="Proteomes" id="UP000299102">
    <property type="component" value="Unassembled WGS sequence"/>
</dbReference>
<keyword evidence="3" id="KW-1185">Reference proteome</keyword>
<accession>A0A4C1XJN0</accession>
<name>A0A4C1XJN0_EUMVA</name>
<proteinExistence type="predicted"/>
<evidence type="ECO:0000313" key="2">
    <source>
        <dbReference type="EMBL" id="GBP64136.1"/>
    </source>
</evidence>
<evidence type="ECO:0000256" key="1">
    <source>
        <dbReference type="SAM" id="MobiDB-lite"/>
    </source>
</evidence>